<evidence type="ECO:0000256" key="5">
    <source>
        <dbReference type="ARBA" id="ARBA00022617"/>
    </source>
</evidence>
<evidence type="ECO:0000256" key="6">
    <source>
        <dbReference type="ARBA" id="ARBA00022723"/>
    </source>
</evidence>
<dbReference type="InterPro" id="IPR000823">
    <property type="entry name" value="Peroxidase_pln"/>
</dbReference>
<dbReference type="InterPro" id="IPR002016">
    <property type="entry name" value="Haem_peroxidase"/>
</dbReference>
<dbReference type="GO" id="GO:0042744">
    <property type="term" value="P:hydrogen peroxide catabolic process"/>
    <property type="evidence" value="ECO:0007669"/>
    <property type="project" value="UniProtKB-KW"/>
</dbReference>
<comment type="similarity">
    <text evidence="3">Belongs to the peroxidase family. Ascorbate peroxidase subfamily.</text>
</comment>
<reference evidence="15" key="1">
    <citation type="journal article" date="2018" name="DNA Res.">
        <title>Multiple hybrid de novo genome assembly of finger millet, an orphan allotetraploid crop.</title>
        <authorList>
            <person name="Hatakeyama M."/>
            <person name="Aluri S."/>
            <person name="Balachadran M.T."/>
            <person name="Sivarajan S.R."/>
            <person name="Patrignani A."/>
            <person name="Gruter S."/>
            <person name="Poveda L."/>
            <person name="Shimizu-Inatsugi R."/>
            <person name="Baeten J."/>
            <person name="Francoijs K.J."/>
            <person name="Nataraja K.N."/>
            <person name="Reddy Y.A.N."/>
            <person name="Phadnis S."/>
            <person name="Ravikumar R.L."/>
            <person name="Schlapbach R."/>
            <person name="Sreeman S.M."/>
            <person name="Shimizu K.K."/>
        </authorList>
    </citation>
    <scope>NUCLEOTIDE SEQUENCE</scope>
</reference>
<feature type="binding site" evidence="11">
    <location>
        <position position="77"/>
    </location>
    <ligand>
        <name>Ca(2+)</name>
        <dbReference type="ChEBI" id="CHEBI:29108"/>
        <label>1</label>
    </ligand>
</feature>
<evidence type="ECO:0000256" key="1">
    <source>
        <dbReference type="ARBA" id="ARBA00000189"/>
    </source>
</evidence>
<dbReference type="GO" id="GO:0046872">
    <property type="term" value="F:metal ion binding"/>
    <property type="evidence" value="ECO:0007669"/>
    <property type="project" value="UniProtKB-UniRule"/>
</dbReference>
<reference evidence="15" key="2">
    <citation type="submission" date="2021-12" db="EMBL/GenBank/DDBJ databases">
        <title>Resequencing data analysis of finger millet.</title>
        <authorList>
            <person name="Hatakeyama M."/>
            <person name="Aluri S."/>
            <person name="Balachadran M.T."/>
            <person name="Sivarajan S.R."/>
            <person name="Poveda L."/>
            <person name="Shimizu-Inatsugi R."/>
            <person name="Schlapbach R."/>
            <person name="Sreeman S.M."/>
            <person name="Shimizu K.K."/>
        </authorList>
    </citation>
    <scope>NUCLEOTIDE SEQUENCE</scope>
</reference>
<dbReference type="GO" id="GO:0005576">
    <property type="term" value="C:extracellular region"/>
    <property type="evidence" value="ECO:0007669"/>
    <property type="project" value="UniProtKB-SubCell"/>
</dbReference>
<dbReference type="Proteomes" id="UP001054889">
    <property type="component" value="Unassembled WGS sequence"/>
</dbReference>
<proteinExistence type="inferred from homology"/>
<keyword evidence="6 11" id="KW-0479">Metal-binding</keyword>
<evidence type="ECO:0000313" key="16">
    <source>
        <dbReference type="Proteomes" id="UP001054889"/>
    </source>
</evidence>
<comment type="catalytic activity">
    <reaction evidence="1 13">
        <text>2 a phenolic donor + H2O2 = 2 a phenolic radical donor + 2 H2O</text>
        <dbReference type="Rhea" id="RHEA:56136"/>
        <dbReference type="ChEBI" id="CHEBI:15377"/>
        <dbReference type="ChEBI" id="CHEBI:16240"/>
        <dbReference type="ChEBI" id="CHEBI:139520"/>
        <dbReference type="ChEBI" id="CHEBI:139521"/>
        <dbReference type="EC" id="1.11.1.7"/>
    </reaction>
</comment>
<keyword evidence="13" id="KW-0964">Secreted</keyword>
<dbReference type="Pfam" id="PF00141">
    <property type="entry name" value="peroxidase"/>
    <property type="match status" value="2"/>
</dbReference>
<dbReference type="PROSITE" id="PS00435">
    <property type="entry name" value="PEROXIDASE_1"/>
    <property type="match status" value="1"/>
</dbReference>
<dbReference type="EMBL" id="BQKI01000005">
    <property type="protein sequence ID" value="GJM94518.1"/>
    <property type="molecule type" value="Genomic_DNA"/>
</dbReference>
<dbReference type="SUPFAM" id="SSF48113">
    <property type="entry name" value="Heme-dependent peroxidases"/>
    <property type="match status" value="2"/>
</dbReference>
<dbReference type="AlphaFoldDB" id="A0AAV5C8B2"/>
<dbReference type="PRINTS" id="PR00461">
    <property type="entry name" value="PLPEROXIDASE"/>
</dbReference>
<dbReference type="PRINTS" id="PR00458">
    <property type="entry name" value="PEROXIDASE"/>
</dbReference>
<evidence type="ECO:0000256" key="9">
    <source>
        <dbReference type="ARBA" id="ARBA00023004"/>
    </source>
</evidence>
<evidence type="ECO:0000259" key="14">
    <source>
        <dbReference type="PROSITE" id="PS50873"/>
    </source>
</evidence>
<organism evidence="15 16">
    <name type="scientific">Eleusine coracana subsp. coracana</name>
    <dbReference type="NCBI Taxonomy" id="191504"/>
    <lineage>
        <taxon>Eukaryota</taxon>
        <taxon>Viridiplantae</taxon>
        <taxon>Streptophyta</taxon>
        <taxon>Embryophyta</taxon>
        <taxon>Tracheophyta</taxon>
        <taxon>Spermatophyta</taxon>
        <taxon>Magnoliopsida</taxon>
        <taxon>Liliopsida</taxon>
        <taxon>Poales</taxon>
        <taxon>Poaceae</taxon>
        <taxon>PACMAD clade</taxon>
        <taxon>Chloridoideae</taxon>
        <taxon>Cynodonteae</taxon>
        <taxon>Eleusininae</taxon>
        <taxon>Eleusine</taxon>
    </lineage>
</organism>
<dbReference type="Gene3D" id="1.10.420.10">
    <property type="entry name" value="Peroxidase, domain 2"/>
    <property type="match status" value="1"/>
</dbReference>
<keyword evidence="8 13" id="KW-0560">Oxidoreductase</keyword>
<comment type="similarity">
    <text evidence="13">Belongs to the peroxidase family. Classical plant (class III) peroxidase subfamily.</text>
</comment>
<evidence type="ECO:0000256" key="4">
    <source>
        <dbReference type="ARBA" id="ARBA00022559"/>
    </source>
</evidence>
<dbReference type="InterPro" id="IPR010255">
    <property type="entry name" value="Haem_peroxidase_sf"/>
</dbReference>
<feature type="domain" description="Plant heme peroxidase family profile" evidence="14">
    <location>
        <begin position="30"/>
        <end position="281"/>
    </location>
</feature>
<dbReference type="PROSITE" id="PS50873">
    <property type="entry name" value="PEROXIDASE_4"/>
    <property type="match status" value="1"/>
</dbReference>
<evidence type="ECO:0000256" key="2">
    <source>
        <dbReference type="ARBA" id="ARBA00004613"/>
    </source>
</evidence>
<keyword evidence="12" id="KW-1015">Disulfide bond</keyword>
<feature type="binding site" evidence="11">
    <location>
        <position position="93"/>
    </location>
    <ligand>
        <name>Ca(2+)</name>
        <dbReference type="ChEBI" id="CHEBI:29108"/>
        <label>1</label>
    </ligand>
</feature>
<comment type="cofactor">
    <cofactor evidence="11 13">
        <name>heme b</name>
        <dbReference type="ChEBI" id="CHEBI:60344"/>
    </cofactor>
    <text evidence="11 13">Binds 1 heme b (iron(II)-protoporphyrin IX) group per subunit.</text>
</comment>
<dbReference type="Gene3D" id="1.10.520.10">
    <property type="match status" value="2"/>
</dbReference>
<evidence type="ECO:0000256" key="11">
    <source>
        <dbReference type="PIRSR" id="PIRSR600823-3"/>
    </source>
</evidence>
<dbReference type="InterPro" id="IPR019793">
    <property type="entry name" value="Peroxidases_heam-ligand_BS"/>
</dbReference>
<feature type="binding site" evidence="11">
    <location>
        <position position="72"/>
    </location>
    <ligand>
        <name>Ca(2+)</name>
        <dbReference type="ChEBI" id="CHEBI:29108"/>
        <label>1</label>
    </ligand>
</feature>
<feature type="disulfide bond" evidence="12">
    <location>
        <begin position="40"/>
        <end position="118"/>
    </location>
</feature>
<comment type="caution">
    <text evidence="15">The sequence shown here is derived from an EMBL/GenBank/DDBJ whole genome shotgun (WGS) entry which is preliminary data.</text>
</comment>
<comment type="function">
    <text evidence="13">Removal of H(2)O(2), oxidation of toxic reductants, biosynthesis and degradation of lignin, suberization, auxin catabolism, response to environmental stresses such as wounding, pathogen attack and oxidative stress.</text>
</comment>
<sequence>MVMAAPATSMVVAVIMLLMSVASALSMVGPLRYNFYNSSCPKAEQVVRKTIEEIVFKDPTMGAAFLNMFFYDCFLQGCDASVLLDPLDDDVYEKRWKWAYLRAYDAVEEIKTTVEAVCHGVVSCTDIVALAARDDRFAMRGLDIKDMVVLSGAHSFGISHCVDIQYRLYPSTLYPAGDSTMNTTYAARVREVRFTAALVKMGNIRVLTGTQGGGMAIVLTLLMFFVAPGLSGTMATTGPLRYQFYNSSCPKAEEVVRKTTQQIISEDPSKGAAFVYLFYEDCFIVLVIHQSSCTTY</sequence>
<evidence type="ECO:0000256" key="7">
    <source>
        <dbReference type="ARBA" id="ARBA00022837"/>
    </source>
</evidence>
<keyword evidence="9 11" id="KW-0408">Iron</keyword>
<dbReference type="PANTHER" id="PTHR31235">
    <property type="entry name" value="PEROXIDASE 25-RELATED"/>
    <property type="match status" value="1"/>
</dbReference>
<keyword evidence="10 13" id="KW-0376">Hydrogen peroxide</keyword>
<evidence type="ECO:0000256" key="13">
    <source>
        <dbReference type="RuleBase" id="RU362060"/>
    </source>
</evidence>
<dbReference type="EC" id="1.11.1.7" evidence="13"/>
<feature type="chain" id="PRO_5043089026" description="Peroxidase" evidence="13">
    <location>
        <begin position="25"/>
        <end position="296"/>
    </location>
</feature>
<dbReference type="GO" id="GO:0006979">
    <property type="term" value="P:response to oxidative stress"/>
    <property type="evidence" value="ECO:0007669"/>
    <property type="project" value="UniProtKB-UniRule"/>
</dbReference>
<feature type="disulfide bond" evidence="12">
    <location>
        <begin position="73"/>
        <end position="78"/>
    </location>
</feature>
<evidence type="ECO:0000256" key="12">
    <source>
        <dbReference type="PIRSR" id="PIRSR600823-5"/>
    </source>
</evidence>
<feature type="binding site" description="axial binding residue" evidence="11">
    <location>
        <position position="154"/>
    </location>
    <ligand>
        <name>heme b</name>
        <dbReference type="ChEBI" id="CHEBI:60344"/>
    </ligand>
    <ligandPart>
        <name>Fe</name>
        <dbReference type="ChEBI" id="CHEBI:18248"/>
    </ligandPart>
</feature>
<evidence type="ECO:0000256" key="3">
    <source>
        <dbReference type="ARBA" id="ARBA00006873"/>
    </source>
</evidence>
<comment type="cofactor">
    <cofactor evidence="11 13">
        <name>Ca(2+)</name>
        <dbReference type="ChEBI" id="CHEBI:29108"/>
    </cofactor>
    <text evidence="11 13">Binds 2 calcium ions per subunit.</text>
</comment>
<protein>
    <recommendedName>
        <fullName evidence="13">Peroxidase</fullName>
        <ecNumber evidence="13">1.11.1.7</ecNumber>
    </recommendedName>
</protein>
<keyword evidence="7 11" id="KW-0106">Calcium</keyword>
<feature type="binding site" evidence="11">
    <location>
        <position position="81"/>
    </location>
    <ligand>
        <name>Ca(2+)</name>
        <dbReference type="ChEBI" id="CHEBI:29108"/>
        <label>1</label>
    </ligand>
</feature>
<evidence type="ECO:0000313" key="15">
    <source>
        <dbReference type="EMBL" id="GJM94518.1"/>
    </source>
</evidence>
<keyword evidence="5 13" id="KW-0349">Heme</keyword>
<dbReference type="GO" id="GO:0140825">
    <property type="term" value="F:lactoperoxidase activity"/>
    <property type="evidence" value="ECO:0007669"/>
    <property type="project" value="UniProtKB-EC"/>
</dbReference>
<evidence type="ECO:0000256" key="10">
    <source>
        <dbReference type="ARBA" id="ARBA00023324"/>
    </source>
</evidence>
<keyword evidence="13" id="KW-0732">Signal</keyword>
<feature type="signal peptide" evidence="13">
    <location>
        <begin position="1"/>
        <end position="24"/>
    </location>
</feature>
<keyword evidence="16" id="KW-1185">Reference proteome</keyword>
<dbReference type="GO" id="GO:0020037">
    <property type="term" value="F:heme binding"/>
    <property type="evidence" value="ECO:0007669"/>
    <property type="project" value="UniProtKB-UniRule"/>
</dbReference>
<gene>
    <name evidence="15" type="primary">ga11167</name>
    <name evidence="15" type="ORF">PR202_ga11167</name>
</gene>
<comment type="subcellular location">
    <subcellularLocation>
        <location evidence="2 13">Secreted</location>
    </subcellularLocation>
</comment>
<accession>A0AAV5C8B2</accession>
<keyword evidence="4 13" id="KW-0575">Peroxidase</keyword>
<name>A0AAV5C8B2_ELECO</name>
<feature type="binding site" evidence="11">
    <location>
        <position position="79"/>
    </location>
    <ligand>
        <name>Ca(2+)</name>
        <dbReference type="ChEBI" id="CHEBI:29108"/>
        <label>1</label>
    </ligand>
</feature>
<evidence type="ECO:0000256" key="8">
    <source>
        <dbReference type="ARBA" id="ARBA00023002"/>
    </source>
</evidence>